<name>A0A6L8W9V3_9PROT</name>
<protein>
    <submittedName>
        <fullName evidence="1">Uncharacterized protein</fullName>
    </submittedName>
</protein>
<dbReference type="Pfam" id="PF06035">
    <property type="entry name" value="Peptidase_C93"/>
    <property type="match status" value="1"/>
</dbReference>
<accession>A0A6L8W9V3</accession>
<organism evidence="1 2">
    <name type="scientific">Sneathiella litorea</name>
    <dbReference type="NCBI Taxonomy" id="2606216"/>
    <lineage>
        <taxon>Bacteria</taxon>
        <taxon>Pseudomonadati</taxon>
        <taxon>Pseudomonadota</taxon>
        <taxon>Alphaproteobacteria</taxon>
        <taxon>Sneathiellales</taxon>
        <taxon>Sneathiellaceae</taxon>
        <taxon>Sneathiella</taxon>
    </lineage>
</organism>
<dbReference type="EMBL" id="WTUW01000002">
    <property type="protein sequence ID" value="MZR31293.1"/>
    <property type="molecule type" value="Genomic_DNA"/>
</dbReference>
<keyword evidence="2" id="KW-1185">Reference proteome</keyword>
<dbReference type="Gene3D" id="3.10.620.30">
    <property type="match status" value="1"/>
</dbReference>
<evidence type="ECO:0000313" key="2">
    <source>
        <dbReference type="Proteomes" id="UP000476030"/>
    </source>
</evidence>
<dbReference type="AlphaFoldDB" id="A0A6L8W9V3"/>
<proteinExistence type="predicted"/>
<dbReference type="RefSeq" id="WP_161315810.1">
    <property type="nucleotide sequence ID" value="NZ_WTUW01000002.1"/>
</dbReference>
<reference evidence="1 2" key="1">
    <citation type="submission" date="2019-12" db="EMBL/GenBank/DDBJ databases">
        <title>Snethiella sp. nov. sp. isolated from sea sand.</title>
        <authorList>
            <person name="Kim J."/>
            <person name="Jeong S.E."/>
            <person name="Jung H.S."/>
            <person name="Jeon C.O."/>
        </authorList>
    </citation>
    <scope>NUCLEOTIDE SEQUENCE [LARGE SCALE GENOMIC DNA]</scope>
    <source>
        <strain evidence="1 2">DP05</strain>
    </source>
</reference>
<dbReference type="PANTHER" id="PTHR39327:SF1">
    <property type="entry name" value="BLR5470 PROTEIN"/>
    <property type="match status" value="1"/>
</dbReference>
<dbReference type="PANTHER" id="PTHR39327">
    <property type="match status" value="1"/>
</dbReference>
<dbReference type="InterPro" id="IPR010319">
    <property type="entry name" value="Transglutaminase-like_Cys_pept"/>
</dbReference>
<gene>
    <name evidence="1" type="ORF">GQE98_11685</name>
</gene>
<comment type="caution">
    <text evidence="1">The sequence shown here is derived from an EMBL/GenBank/DDBJ whole genome shotgun (WGS) entry which is preliminary data.</text>
</comment>
<dbReference type="Proteomes" id="UP000476030">
    <property type="component" value="Unassembled WGS sequence"/>
</dbReference>
<evidence type="ECO:0000313" key="1">
    <source>
        <dbReference type="EMBL" id="MZR31293.1"/>
    </source>
</evidence>
<sequence length="240" mass="27028">MKPTVFIKHTIAALLAGYIIVGPASSPSLRAEVTEKGLFGLIEISSDNLTALPLWLKVKASFPELADAAAKCDARIEDCQSQQMTLWRTKIAELQFSPERIQMREINRFLNGWKYIPDETEAEASTENHWASPLEFLSNGGGSRDFAIMKYVSLKELGFDPDAMRIVIANDVLRNKVQAVLSVTLRGQRYVLDSLNDTILEERFVNYYVPLYSVNENTRWAHIPQDFLIAQDDAGSKNDD</sequence>